<dbReference type="Gene3D" id="3.40.50.150">
    <property type="entry name" value="Vaccinia Virus protein VP39"/>
    <property type="match status" value="2"/>
</dbReference>
<dbReference type="EMBL" id="CP000909">
    <property type="protein sequence ID" value="ABY36636.1"/>
    <property type="molecule type" value="Genomic_DNA"/>
</dbReference>
<evidence type="ECO:0000256" key="1">
    <source>
        <dbReference type="ARBA" id="ARBA00022603"/>
    </source>
</evidence>
<organism evidence="4 5">
    <name type="scientific">Chloroflexus aurantiacus (strain ATCC 29366 / DSM 635 / J-10-fl)</name>
    <dbReference type="NCBI Taxonomy" id="324602"/>
    <lineage>
        <taxon>Bacteria</taxon>
        <taxon>Bacillati</taxon>
        <taxon>Chloroflexota</taxon>
        <taxon>Chloroflexia</taxon>
        <taxon>Chloroflexales</taxon>
        <taxon>Chloroflexineae</taxon>
        <taxon>Chloroflexaceae</taxon>
        <taxon>Chloroflexus</taxon>
    </lineage>
</organism>
<dbReference type="AlphaFoldDB" id="A9WKK8"/>
<dbReference type="InterPro" id="IPR029063">
    <property type="entry name" value="SAM-dependent_MTases_sf"/>
</dbReference>
<evidence type="ECO:0000313" key="4">
    <source>
        <dbReference type="EMBL" id="ABY36636.1"/>
    </source>
</evidence>
<sequence>MKTPIAYHPQRREVLPFDAPLPQEVLNIATRSRKNLLPWRGQFSPQLVEVLLQSYAPQGGTVLDPCMGSGTVLYEAAHLGSPVYGIDVNPAAYVLARLYECCTLPVAERYNLVRNAEDLLARAHPNAFVMPLFRHPTHQQMHSFDWVRTIPDVQIRILLDALVVMLNGDASDENALHQAWTSVRRIILNLPYSKTPIKALFGDARRIDLPDESVDFVLSSPPYLNVFNYHHNARTGIEVLGWNPLVAGQSEIGANRKFRQNRFLTVVQYCIDIALMLAEICRVGRRAARIILVLGRESRVQKTPFANGYIVEQIAVRALGMHIHLKQERFFSNRFGQRIYEDILHLTPPSDRKLPSQDLLIQQARSIAGEVLNEALERTPADRRIFLADAINRLSEILPSPVLDPTRIREVPL</sequence>
<dbReference type="RefSeq" id="WP_012259289.1">
    <property type="nucleotide sequence ID" value="NC_010175.1"/>
</dbReference>
<proteinExistence type="predicted"/>
<keyword evidence="2" id="KW-0808">Transferase</keyword>
<dbReference type="GO" id="GO:0003677">
    <property type="term" value="F:DNA binding"/>
    <property type="evidence" value="ECO:0007669"/>
    <property type="project" value="InterPro"/>
</dbReference>
<dbReference type="KEGG" id="cau:Caur_3451"/>
<dbReference type="Proteomes" id="UP000002008">
    <property type="component" value="Chromosome"/>
</dbReference>
<evidence type="ECO:0000259" key="3">
    <source>
        <dbReference type="Pfam" id="PF01555"/>
    </source>
</evidence>
<dbReference type="Pfam" id="PF01555">
    <property type="entry name" value="N6_N4_Mtase"/>
    <property type="match status" value="1"/>
</dbReference>
<dbReference type="eggNOG" id="COG0863">
    <property type="taxonomic scope" value="Bacteria"/>
</dbReference>
<name>A9WKK8_CHLAA</name>
<dbReference type="GO" id="GO:0032259">
    <property type="term" value="P:methylation"/>
    <property type="evidence" value="ECO:0007669"/>
    <property type="project" value="UniProtKB-KW"/>
</dbReference>
<dbReference type="STRING" id="324602.Caur_3451"/>
<evidence type="ECO:0000313" key="5">
    <source>
        <dbReference type="Proteomes" id="UP000002008"/>
    </source>
</evidence>
<dbReference type="PATRIC" id="fig|324602.8.peg.3887"/>
<reference evidence="5" key="1">
    <citation type="journal article" date="2011" name="BMC Genomics">
        <title>Complete genome sequence of the filamentous anoxygenic phototrophic bacterium Chloroflexus aurantiacus.</title>
        <authorList>
            <person name="Tang K.H."/>
            <person name="Barry K."/>
            <person name="Chertkov O."/>
            <person name="Dalin E."/>
            <person name="Han C.S."/>
            <person name="Hauser L.J."/>
            <person name="Honchak B.M."/>
            <person name="Karbach L.E."/>
            <person name="Land M.L."/>
            <person name="Lapidus A."/>
            <person name="Larimer F.W."/>
            <person name="Mikhailova N."/>
            <person name="Pitluck S."/>
            <person name="Pierson B.K."/>
            <person name="Blankenship R.E."/>
        </authorList>
    </citation>
    <scope>NUCLEOTIDE SEQUENCE [LARGE SCALE GENOMIC DNA]</scope>
    <source>
        <strain evidence="5">ATCC 29366 / DSM 635 / J-10-fl</strain>
    </source>
</reference>
<dbReference type="InParanoid" id="A9WKK8"/>
<dbReference type="REBASE" id="16889">
    <property type="entry name" value="M.CauJORF3451P"/>
</dbReference>
<protein>
    <recommendedName>
        <fullName evidence="3">DNA methylase N-4/N-6 domain-containing protein</fullName>
    </recommendedName>
</protein>
<feature type="domain" description="DNA methylase N-4/N-6" evidence="3">
    <location>
        <begin position="38"/>
        <end position="93"/>
    </location>
</feature>
<evidence type="ECO:0000256" key="2">
    <source>
        <dbReference type="ARBA" id="ARBA00022679"/>
    </source>
</evidence>
<accession>A9WKK8</accession>
<dbReference type="InterPro" id="IPR002941">
    <property type="entry name" value="DNA_methylase_N4/N6"/>
</dbReference>
<dbReference type="HOGENOM" id="CLU_058365_0_0_0"/>
<dbReference type="EnsemblBacteria" id="ABY36636">
    <property type="protein sequence ID" value="ABY36636"/>
    <property type="gene ID" value="Caur_3451"/>
</dbReference>
<keyword evidence="1" id="KW-0489">Methyltransferase</keyword>
<dbReference type="GO" id="GO:0008170">
    <property type="term" value="F:N-methyltransferase activity"/>
    <property type="evidence" value="ECO:0007669"/>
    <property type="project" value="InterPro"/>
</dbReference>
<keyword evidence="5" id="KW-1185">Reference proteome</keyword>
<dbReference type="SUPFAM" id="SSF53335">
    <property type="entry name" value="S-adenosyl-L-methionine-dependent methyltransferases"/>
    <property type="match status" value="2"/>
</dbReference>
<gene>
    <name evidence="4" type="ordered locus">Caur_3451</name>
</gene>